<dbReference type="PROSITE" id="PS51328">
    <property type="entry name" value="L_LECTIN_LIKE"/>
    <property type="match status" value="1"/>
</dbReference>
<dbReference type="CDD" id="cd06903">
    <property type="entry name" value="lectin_EMP46_EMP47"/>
    <property type="match status" value="1"/>
</dbReference>
<protein>
    <recommendedName>
        <fullName evidence="10">L-type lectin-like domain-containing protein</fullName>
    </recommendedName>
</protein>
<keyword evidence="5 8" id="KW-0472">Membrane</keyword>
<feature type="compositionally biased region" description="Basic and acidic residues" evidence="7">
    <location>
        <begin position="266"/>
        <end position="278"/>
    </location>
</feature>
<dbReference type="EMBL" id="CDHN01000001">
    <property type="protein sequence ID" value="CEJ82808.1"/>
    <property type="molecule type" value="Genomic_DNA"/>
</dbReference>
<dbReference type="GO" id="GO:0005793">
    <property type="term" value="C:endoplasmic reticulum-Golgi intermediate compartment"/>
    <property type="evidence" value="ECO:0007669"/>
    <property type="project" value="TreeGrafter"/>
</dbReference>
<evidence type="ECO:0000256" key="5">
    <source>
        <dbReference type="ARBA" id="ARBA00023136"/>
    </source>
</evidence>
<dbReference type="InterPro" id="IPR005052">
    <property type="entry name" value="Lectin_leg"/>
</dbReference>
<dbReference type="GO" id="GO:0005537">
    <property type="term" value="F:D-mannose binding"/>
    <property type="evidence" value="ECO:0007669"/>
    <property type="project" value="TreeGrafter"/>
</dbReference>
<evidence type="ECO:0000256" key="9">
    <source>
        <dbReference type="SAM" id="SignalP"/>
    </source>
</evidence>
<organism evidence="11 12">
    <name type="scientific">[Torrubiella] hemipterigena</name>
    <dbReference type="NCBI Taxonomy" id="1531966"/>
    <lineage>
        <taxon>Eukaryota</taxon>
        <taxon>Fungi</taxon>
        <taxon>Dikarya</taxon>
        <taxon>Ascomycota</taxon>
        <taxon>Pezizomycotina</taxon>
        <taxon>Sordariomycetes</taxon>
        <taxon>Hypocreomycetidae</taxon>
        <taxon>Hypocreales</taxon>
        <taxon>Clavicipitaceae</taxon>
        <taxon>Clavicipitaceae incertae sedis</taxon>
        <taxon>'Torrubiella' clade</taxon>
    </lineage>
</organism>
<evidence type="ECO:0000256" key="2">
    <source>
        <dbReference type="ARBA" id="ARBA00022692"/>
    </source>
</evidence>
<feature type="chain" id="PRO_5001989411" description="L-type lectin-like domain-containing protein" evidence="9">
    <location>
        <begin position="24"/>
        <end position="446"/>
    </location>
</feature>
<keyword evidence="2 8" id="KW-0812">Transmembrane</keyword>
<evidence type="ECO:0000313" key="11">
    <source>
        <dbReference type="EMBL" id="CEJ82808.1"/>
    </source>
</evidence>
<feature type="signal peptide" evidence="9">
    <location>
        <begin position="1"/>
        <end position="23"/>
    </location>
</feature>
<feature type="region of interest" description="Disordered" evidence="7">
    <location>
        <begin position="245"/>
        <end position="279"/>
    </location>
</feature>
<proteinExistence type="predicted"/>
<evidence type="ECO:0000256" key="1">
    <source>
        <dbReference type="ARBA" id="ARBA00004479"/>
    </source>
</evidence>
<dbReference type="Gene3D" id="2.60.120.200">
    <property type="match status" value="1"/>
</dbReference>
<dbReference type="SUPFAM" id="SSF49899">
    <property type="entry name" value="Concanavalin A-like lectins/glucanases"/>
    <property type="match status" value="1"/>
</dbReference>
<dbReference type="GO" id="GO:0005789">
    <property type="term" value="C:endoplasmic reticulum membrane"/>
    <property type="evidence" value="ECO:0007669"/>
    <property type="project" value="TreeGrafter"/>
</dbReference>
<keyword evidence="4 8" id="KW-1133">Transmembrane helix</keyword>
<dbReference type="AlphaFoldDB" id="A0A0A1SQV7"/>
<dbReference type="GO" id="GO:0030134">
    <property type="term" value="C:COPII-coated ER to Golgi transport vesicle"/>
    <property type="evidence" value="ECO:0007669"/>
    <property type="project" value="TreeGrafter"/>
</dbReference>
<evidence type="ECO:0000313" key="12">
    <source>
        <dbReference type="Proteomes" id="UP000039046"/>
    </source>
</evidence>
<dbReference type="GO" id="GO:0006888">
    <property type="term" value="P:endoplasmic reticulum to Golgi vesicle-mediated transport"/>
    <property type="evidence" value="ECO:0007669"/>
    <property type="project" value="TreeGrafter"/>
</dbReference>
<dbReference type="HOGENOM" id="CLU_053733_0_0_1"/>
<dbReference type="Proteomes" id="UP000039046">
    <property type="component" value="Unassembled WGS sequence"/>
</dbReference>
<keyword evidence="3 9" id="KW-0732">Signal</keyword>
<dbReference type="Pfam" id="PF03388">
    <property type="entry name" value="Lectin_leg-like"/>
    <property type="match status" value="1"/>
</dbReference>
<keyword evidence="12" id="KW-1185">Reference proteome</keyword>
<feature type="compositionally biased region" description="Basic and acidic residues" evidence="7">
    <location>
        <begin position="245"/>
        <end position="254"/>
    </location>
</feature>
<dbReference type="InterPro" id="IPR035661">
    <property type="entry name" value="EMP46/EMP47_N"/>
</dbReference>
<feature type="domain" description="L-type lectin-like" evidence="10">
    <location>
        <begin position="30"/>
        <end position="242"/>
    </location>
</feature>
<evidence type="ECO:0000256" key="7">
    <source>
        <dbReference type="SAM" id="MobiDB-lite"/>
    </source>
</evidence>
<sequence length="446" mass="49552">MKLFTGVSAPLLAALLGASVSHAQFLINELSFGIGSRIGDPHSPDHIPHYIAAGSPTRPDILSNKVILTPVAPGNQRGSLWGERTLQRKDWVADVEFRASGPERAGGNLNIWLAKDGKAMIGANSVYTISKFEGLVLVVDQHGNSGGMLRGFLNDGSIDFSRSSGVDSLAFGHCMFPYRNLGRPSQIKFQQSTHGLRVEVDGKLCFESDRIVIPEGYTFGLTAATPENPDSFEIFKLAVMSDSVDPRQMDHHDPSINNEYAGNSHNNEHEHHESRSENHNQAVDDAAFRDAPKDEDADVFKTSKAQFHDLHNRMQSTTHQLSAIFRAITVAQDTINMQNTDTRDLMQGIRTDLNAKMDQIAAMERKIADLQHNFNQMRDDLIDRIRSTDNSVRGQLSDHHRTLSQTVSDNVPGHGRLIFIIIGFQVVLAVGYVMYKRRKTSPKKYL</sequence>
<accession>A0A0A1SQV7</accession>
<dbReference type="InterPro" id="IPR051136">
    <property type="entry name" value="Intracellular_Lectin-GPT"/>
</dbReference>
<reference evidence="11 12" key="1">
    <citation type="journal article" date="2015" name="Genome Announc.">
        <title>Draft Genome Sequence and Gene Annotation of the Entomopathogenic Fungus Verticillium hemipterigenum.</title>
        <authorList>
            <person name="Horn F."/>
            <person name="Habel A."/>
            <person name="Scharf D.H."/>
            <person name="Dworschak J."/>
            <person name="Brakhage A.A."/>
            <person name="Guthke R."/>
            <person name="Hertweck C."/>
            <person name="Linde J."/>
        </authorList>
    </citation>
    <scope>NUCLEOTIDE SEQUENCE [LARGE SCALE GENOMIC DNA]</scope>
</reference>
<comment type="subcellular location">
    <subcellularLocation>
        <location evidence="1">Membrane</location>
        <topology evidence="1">Single-pass type I membrane protein</topology>
    </subcellularLocation>
</comment>
<dbReference type="InterPro" id="IPR013320">
    <property type="entry name" value="ConA-like_dom_sf"/>
</dbReference>
<feature type="coiled-coil region" evidence="6">
    <location>
        <begin position="353"/>
        <end position="380"/>
    </location>
</feature>
<dbReference type="PANTHER" id="PTHR12223">
    <property type="entry name" value="VESICULAR MANNOSE-BINDING LECTIN"/>
    <property type="match status" value="1"/>
</dbReference>
<gene>
    <name evidence="11" type="ORF">VHEMI02855</name>
</gene>
<evidence type="ECO:0000256" key="4">
    <source>
        <dbReference type="ARBA" id="ARBA00022989"/>
    </source>
</evidence>
<evidence type="ECO:0000256" key="3">
    <source>
        <dbReference type="ARBA" id="ARBA00022729"/>
    </source>
</evidence>
<dbReference type="GO" id="GO:0000139">
    <property type="term" value="C:Golgi membrane"/>
    <property type="evidence" value="ECO:0007669"/>
    <property type="project" value="TreeGrafter"/>
</dbReference>
<evidence type="ECO:0000256" key="6">
    <source>
        <dbReference type="SAM" id="Coils"/>
    </source>
</evidence>
<feature type="transmembrane region" description="Helical" evidence="8">
    <location>
        <begin position="417"/>
        <end position="435"/>
    </location>
</feature>
<name>A0A0A1SQV7_9HYPO</name>
<dbReference type="STRING" id="1531966.A0A0A1SQV7"/>
<evidence type="ECO:0000259" key="10">
    <source>
        <dbReference type="PROSITE" id="PS51328"/>
    </source>
</evidence>
<dbReference type="PANTHER" id="PTHR12223:SF28">
    <property type="entry name" value="LECTIN, MANNOSE BINDING 1 LIKE"/>
    <property type="match status" value="1"/>
</dbReference>
<evidence type="ECO:0000256" key="8">
    <source>
        <dbReference type="SAM" id="Phobius"/>
    </source>
</evidence>
<dbReference type="OrthoDB" id="10265193at2759"/>
<keyword evidence="6" id="KW-0175">Coiled coil</keyword>